<keyword evidence="3" id="KW-1185">Reference proteome</keyword>
<dbReference type="InterPro" id="IPR011047">
    <property type="entry name" value="Quinoprotein_ADH-like_sf"/>
</dbReference>
<dbReference type="PANTHER" id="PTHR34512:SF30">
    <property type="entry name" value="OUTER MEMBRANE PROTEIN ASSEMBLY FACTOR BAMB"/>
    <property type="match status" value="1"/>
</dbReference>
<dbReference type="Proteomes" id="UP000248079">
    <property type="component" value="Unassembled WGS sequence"/>
</dbReference>
<sequence length="619" mass="69759">MKLLKHAIGILVLFFLSNSIVNGQNKIWEQDLRSALGEVNWIEQTNEGFILASGTKGLLALDNKTGKTLWHNSELRGAVKESLKLIEGLPICYMDFAKSGVILNSSNGEILYDTKKDGVRVQSYGIHRDKNLILFEMSRGDDTALMSFDLKTWKKKWITNLGKVFKFLGLRIDTSIISQGPFFTKKESIILSIKNKIFDLDLNTGELLWSKEWKKPVRTLIYSPLNNCVYVGVRKHKKLIVLNPKTGEDITPGKFKLKGELVDVIKDQEGNLILVENYGFNLINPETNGVIWPKKAKVDNLHEVIPHEKGYFAICKEEKKGDIYLFDKNGKKIWKQGVNGYVYYAVSTSKGMMYISTENSNILNFENGKKVWDKTVKFRAIPAVTFDPKEKKVILFENKKGYKFDLKTGDIEQFADEIKLEKVSKSTPLEAEYITNAGYLLTTPQHISLLGSGGELKYTQYYKPASSIKGVKGAAQFGLAVAGIDFDIDGAIGNINKLSTLANGEKLIDENEDTGDAEVQKSDVIGLAVTDSKGVSHDVFRVTRERYYNSKKTKNAQFIVSAVKEETGKKHFIYKVDKKSGNVDYKIELTDKTPSYLIDDIDNVIVINEKSHLITAYQF</sequence>
<dbReference type="InterPro" id="IPR002372">
    <property type="entry name" value="PQQ_rpt_dom"/>
</dbReference>
<evidence type="ECO:0000313" key="2">
    <source>
        <dbReference type="EMBL" id="PXY00819.1"/>
    </source>
</evidence>
<accession>A0A2V3ZWJ2</accession>
<dbReference type="Gene3D" id="2.130.10.10">
    <property type="entry name" value="YVTN repeat-like/Quinoprotein amine dehydrogenase"/>
    <property type="match status" value="1"/>
</dbReference>
<dbReference type="Pfam" id="PF13360">
    <property type="entry name" value="PQQ_2"/>
    <property type="match status" value="1"/>
</dbReference>
<reference evidence="2 3" key="1">
    <citation type="submission" date="2018-05" db="EMBL/GenBank/DDBJ databases">
        <title>Marinifilum breve JC075T sp. nov., a marine bacterium isolated from Yongle Blue Hole in the South China Sea.</title>
        <authorList>
            <person name="Fu T."/>
        </authorList>
    </citation>
    <scope>NUCLEOTIDE SEQUENCE [LARGE SCALE GENOMIC DNA]</scope>
    <source>
        <strain evidence="2 3">JC075</strain>
    </source>
</reference>
<dbReference type="EMBL" id="QFLI01000005">
    <property type="protein sequence ID" value="PXY00819.1"/>
    <property type="molecule type" value="Genomic_DNA"/>
</dbReference>
<dbReference type="RefSeq" id="WP_110361185.1">
    <property type="nucleotide sequence ID" value="NZ_QFLI01000005.1"/>
</dbReference>
<comment type="caution">
    <text evidence="2">The sequence shown here is derived from an EMBL/GenBank/DDBJ whole genome shotgun (WGS) entry which is preliminary data.</text>
</comment>
<organism evidence="2 3">
    <name type="scientific">Marinifilum breve</name>
    <dbReference type="NCBI Taxonomy" id="2184082"/>
    <lineage>
        <taxon>Bacteria</taxon>
        <taxon>Pseudomonadati</taxon>
        <taxon>Bacteroidota</taxon>
        <taxon>Bacteroidia</taxon>
        <taxon>Marinilabiliales</taxon>
        <taxon>Marinifilaceae</taxon>
    </lineage>
</organism>
<dbReference type="InterPro" id="IPR015943">
    <property type="entry name" value="WD40/YVTN_repeat-like_dom_sf"/>
</dbReference>
<evidence type="ECO:0000313" key="3">
    <source>
        <dbReference type="Proteomes" id="UP000248079"/>
    </source>
</evidence>
<evidence type="ECO:0000259" key="1">
    <source>
        <dbReference type="Pfam" id="PF13360"/>
    </source>
</evidence>
<proteinExistence type="predicted"/>
<dbReference type="OrthoDB" id="1776264at2"/>
<dbReference type="AlphaFoldDB" id="A0A2V3ZWJ2"/>
<name>A0A2V3ZWJ2_9BACT</name>
<gene>
    <name evidence="2" type="ORF">DF185_13030</name>
</gene>
<feature type="domain" description="Pyrrolo-quinoline quinone repeat" evidence="1">
    <location>
        <begin position="283"/>
        <end position="410"/>
    </location>
</feature>
<dbReference type="PANTHER" id="PTHR34512">
    <property type="entry name" value="CELL SURFACE PROTEIN"/>
    <property type="match status" value="1"/>
</dbReference>
<dbReference type="SUPFAM" id="SSF50998">
    <property type="entry name" value="Quinoprotein alcohol dehydrogenase-like"/>
    <property type="match status" value="1"/>
</dbReference>
<protein>
    <recommendedName>
        <fullName evidence="1">Pyrrolo-quinoline quinone repeat domain-containing protein</fullName>
    </recommendedName>
</protein>